<keyword evidence="10" id="KW-0862">Zinc</keyword>
<feature type="compositionally biased region" description="Polar residues" evidence="14">
    <location>
        <begin position="605"/>
        <end position="623"/>
    </location>
</feature>
<keyword evidence="9" id="KW-0378">Hydrolase</keyword>
<accession>A0A7S2SWH3</accession>
<feature type="region of interest" description="Disordered" evidence="14">
    <location>
        <begin position="605"/>
        <end position="625"/>
    </location>
</feature>
<keyword evidence="8" id="KW-0479">Metal-binding</keyword>
<dbReference type="PANTHER" id="PTHR13547">
    <property type="match status" value="1"/>
</dbReference>
<evidence type="ECO:0000256" key="13">
    <source>
        <dbReference type="ARBA" id="ARBA00023128"/>
    </source>
</evidence>
<evidence type="ECO:0000259" key="15">
    <source>
        <dbReference type="Pfam" id="PF16953"/>
    </source>
</evidence>
<evidence type="ECO:0000256" key="1">
    <source>
        <dbReference type="ARBA" id="ARBA00000928"/>
    </source>
</evidence>
<feature type="domain" description="PRORP" evidence="15">
    <location>
        <begin position="397"/>
        <end position="564"/>
    </location>
</feature>
<dbReference type="GO" id="GO:0046872">
    <property type="term" value="F:metal ion binding"/>
    <property type="evidence" value="ECO:0007669"/>
    <property type="project" value="UniProtKB-KW"/>
</dbReference>
<keyword evidence="13" id="KW-0496">Mitochondrion</keyword>
<dbReference type="EC" id="3.1.26.5" evidence="5"/>
<comment type="cofactor">
    <cofactor evidence="2">
        <name>Mg(2+)</name>
        <dbReference type="ChEBI" id="CHEBI:18420"/>
    </cofactor>
</comment>
<evidence type="ECO:0000256" key="5">
    <source>
        <dbReference type="ARBA" id="ARBA00012179"/>
    </source>
</evidence>
<dbReference type="InterPro" id="IPR011990">
    <property type="entry name" value="TPR-like_helical_dom_sf"/>
</dbReference>
<comment type="subcellular location">
    <subcellularLocation>
        <location evidence="3">Mitochondrion</location>
    </subcellularLocation>
</comment>
<proteinExistence type="inferred from homology"/>
<keyword evidence="7" id="KW-0540">Nuclease</keyword>
<dbReference type="Gene3D" id="3.40.50.11980">
    <property type="match status" value="1"/>
</dbReference>
<evidence type="ECO:0000256" key="11">
    <source>
        <dbReference type="ARBA" id="ARBA00022842"/>
    </source>
</evidence>
<name>A0A7S2SWH3_9STRA</name>
<evidence type="ECO:0000256" key="4">
    <source>
        <dbReference type="ARBA" id="ARBA00007626"/>
    </source>
</evidence>
<evidence type="ECO:0000256" key="8">
    <source>
        <dbReference type="ARBA" id="ARBA00022723"/>
    </source>
</evidence>
<dbReference type="EMBL" id="HBHJ01032748">
    <property type="protein sequence ID" value="CAD9710682.1"/>
    <property type="molecule type" value="Transcribed_RNA"/>
</dbReference>
<comment type="similarity">
    <text evidence="4">Belongs to the PPR family. P subfamily.</text>
</comment>
<evidence type="ECO:0000256" key="7">
    <source>
        <dbReference type="ARBA" id="ARBA00022722"/>
    </source>
</evidence>
<evidence type="ECO:0000256" key="3">
    <source>
        <dbReference type="ARBA" id="ARBA00004173"/>
    </source>
</evidence>
<dbReference type="AlphaFoldDB" id="A0A7S2SWH3"/>
<evidence type="ECO:0000256" key="10">
    <source>
        <dbReference type="ARBA" id="ARBA00022833"/>
    </source>
</evidence>
<sequence>MAATLQDSAAGGAPLRRDKGPKAKKNSKIRKVQMEIAGCFKSNPGPGAVLSVLDLFQQHVDAGDQLSSGLYEQVLNLLAIYEPAACIDRFEAWEPLTAYSEACFFACVSSCLALGDVYKAVQVLEDVMLPQIEQRPQLQPRARTFTFVITELCKRGDLSTSGRLWLRMTQEFGLDTPEECYEAMICALVASVGRSAAAWEQVTATDGSPLAQQGADALLRCHLEDGLRAQRMLASILHRMAWTLPVLKDDTLDRIHACCMSSGREKLVLRHQLQEQDSTDTHCRNSQSTNNLTAWRTTWRSDGTAETYPSVDVVSGRLGKGAMTASVAATLSQQAVMEVAAALTEPRVRPLTDAPRSLWCRWTALDHNTVSPPELLPVLPGLVGLSARERQTAAQALRAAVPANLDSFTEWLDANPRKNFTVVVDAANIGYCRQNFEGGHFDVEQISLLVDELQDRGEECLIIMPTKYTEKIVPNHVRHAHRGSIKLNTRLTGRELSILRRWDQAEKRLFRVPRFENDDWYWIYATLLDAGPESPVLRVVTNDMIRDHWRDILDPIAFDRWKHTQVQRYDIDPCDGVKDDEEDNDMCLPAAVLVEAPALHSRMSQCSEWHSHTNDPPTRNSVGASPASPIPTWLLAGASRALILSFSGAG</sequence>
<dbReference type="GO" id="GO:0004526">
    <property type="term" value="F:ribonuclease P activity"/>
    <property type="evidence" value="ECO:0007669"/>
    <property type="project" value="UniProtKB-EC"/>
</dbReference>
<dbReference type="GO" id="GO:0001682">
    <property type="term" value="P:tRNA 5'-leader removal"/>
    <property type="evidence" value="ECO:0007669"/>
    <property type="project" value="TreeGrafter"/>
</dbReference>
<organism evidence="16">
    <name type="scientific">Rhizochromulina marina</name>
    <dbReference type="NCBI Taxonomy" id="1034831"/>
    <lineage>
        <taxon>Eukaryota</taxon>
        <taxon>Sar</taxon>
        <taxon>Stramenopiles</taxon>
        <taxon>Ochrophyta</taxon>
        <taxon>Dictyochophyceae</taxon>
        <taxon>Rhizochromulinales</taxon>
        <taxon>Rhizochromulina</taxon>
    </lineage>
</organism>
<evidence type="ECO:0000256" key="9">
    <source>
        <dbReference type="ARBA" id="ARBA00022801"/>
    </source>
</evidence>
<keyword evidence="6" id="KW-0819">tRNA processing</keyword>
<evidence type="ECO:0000313" key="16">
    <source>
        <dbReference type="EMBL" id="CAD9710682.1"/>
    </source>
</evidence>
<dbReference type="PANTHER" id="PTHR13547:SF1">
    <property type="entry name" value="MITOCHONDRIAL RIBONUCLEASE P CATALYTIC SUBUNIT"/>
    <property type="match status" value="1"/>
</dbReference>
<dbReference type="InterPro" id="IPR031595">
    <property type="entry name" value="PRORP_C"/>
</dbReference>
<gene>
    <name evidence="16" type="ORF">RMAR1173_LOCUS21676</name>
</gene>
<evidence type="ECO:0000256" key="12">
    <source>
        <dbReference type="ARBA" id="ARBA00022946"/>
    </source>
</evidence>
<evidence type="ECO:0000256" key="2">
    <source>
        <dbReference type="ARBA" id="ARBA00001946"/>
    </source>
</evidence>
<reference evidence="16" key="1">
    <citation type="submission" date="2021-01" db="EMBL/GenBank/DDBJ databases">
        <authorList>
            <person name="Corre E."/>
            <person name="Pelletier E."/>
            <person name="Niang G."/>
            <person name="Scheremetjew M."/>
            <person name="Finn R."/>
            <person name="Kale V."/>
            <person name="Holt S."/>
            <person name="Cochrane G."/>
            <person name="Meng A."/>
            <person name="Brown T."/>
            <person name="Cohen L."/>
        </authorList>
    </citation>
    <scope>NUCLEOTIDE SEQUENCE</scope>
    <source>
        <strain evidence="16">CCMP1243</strain>
    </source>
</reference>
<dbReference type="Pfam" id="PF16953">
    <property type="entry name" value="PRORP"/>
    <property type="match status" value="1"/>
</dbReference>
<dbReference type="Gene3D" id="1.25.40.10">
    <property type="entry name" value="Tetratricopeptide repeat domain"/>
    <property type="match status" value="1"/>
</dbReference>
<comment type="catalytic activity">
    <reaction evidence="1">
        <text>Endonucleolytic cleavage of RNA, removing 5'-extranucleotides from tRNA precursor.</text>
        <dbReference type="EC" id="3.1.26.5"/>
    </reaction>
</comment>
<evidence type="ECO:0000256" key="14">
    <source>
        <dbReference type="SAM" id="MobiDB-lite"/>
    </source>
</evidence>
<feature type="region of interest" description="Disordered" evidence="14">
    <location>
        <begin position="1"/>
        <end position="28"/>
    </location>
</feature>
<protein>
    <recommendedName>
        <fullName evidence="5">ribonuclease P</fullName>
        <ecNumber evidence="5">3.1.26.5</ecNumber>
    </recommendedName>
</protein>
<dbReference type="GO" id="GO:0005739">
    <property type="term" value="C:mitochondrion"/>
    <property type="evidence" value="ECO:0007669"/>
    <property type="project" value="UniProtKB-SubCell"/>
</dbReference>
<keyword evidence="11" id="KW-0460">Magnesium</keyword>
<keyword evidence="12" id="KW-0809">Transit peptide</keyword>
<evidence type="ECO:0000256" key="6">
    <source>
        <dbReference type="ARBA" id="ARBA00022694"/>
    </source>
</evidence>